<dbReference type="GO" id="GO:0008820">
    <property type="term" value="F:cobinamide phosphate guanylyltransferase activity"/>
    <property type="evidence" value="ECO:0007669"/>
    <property type="project" value="UniProtKB-EC"/>
</dbReference>
<dbReference type="InterPro" id="IPR003203">
    <property type="entry name" value="CobU/CobP"/>
</dbReference>
<dbReference type="EMBL" id="DXBG01000198">
    <property type="protein sequence ID" value="HIZ65947.1"/>
    <property type="molecule type" value="Genomic_DNA"/>
</dbReference>
<comment type="function">
    <text evidence="4">Catalyzes ATP-dependent phosphorylation of adenosylcobinamide and addition of GMP to adenosylcobinamide phosphate.</text>
</comment>
<keyword evidence="13 18" id="KW-0418">Kinase</keyword>
<comment type="catalytic activity">
    <reaction evidence="3">
        <text>adenosylcob(III)inamide + GTP = adenosylcob(III)inamide phosphate + GDP + H(+)</text>
        <dbReference type="Rhea" id="RHEA:15765"/>
        <dbReference type="ChEBI" id="CHEBI:2480"/>
        <dbReference type="ChEBI" id="CHEBI:15378"/>
        <dbReference type="ChEBI" id="CHEBI:37565"/>
        <dbReference type="ChEBI" id="CHEBI:58189"/>
        <dbReference type="ChEBI" id="CHEBI:58502"/>
        <dbReference type="EC" id="2.7.1.156"/>
    </reaction>
</comment>
<evidence type="ECO:0000256" key="6">
    <source>
        <dbReference type="ARBA" id="ARBA00005159"/>
    </source>
</evidence>
<dbReference type="Gene3D" id="3.40.50.300">
    <property type="entry name" value="P-loop containing nucleotide triphosphate hydrolases"/>
    <property type="match status" value="1"/>
</dbReference>
<dbReference type="EC" id="2.7.7.62" evidence="9"/>
<evidence type="ECO:0000256" key="13">
    <source>
        <dbReference type="ARBA" id="ARBA00022777"/>
    </source>
</evidence>
<comment type="caution">
    <text evidence="18">The sequence shown here is derived from an EMBL/GenBank/DDBJ whole genome shotgun (WGS) entry which is preliminary data.</text>
</comment>
<organism evidence="18 19">
    <name type="scientific">Candidatus Blautia pullicola</name>
    <dbReference type="NCBI Taxonomy" id="2838498"/>
    <lineage>
        <taxon>Bacteria</taxon>
        <taxon>Bacillati</taxon>
        <taxon>Bacillota</taxon>
        <taxon>Clostridia</taxon>
        <taxon>Lachnospirales</taxon>
        <taxon>Lachnospiraceae</taxon>
        <taxon>Blautia</taxon>
    </lineage>
</organism>
<dbReference type="GO" id="GO:0009236">
    <property type="term" value="P:cobalamin biosynthetic process"/>
    <property type="evidence" value="ECO:0007669"/>
    <property type="project" value="UniProtKB-KW"/>
</dbReference>
<dbReference type="GO" id="GO:0005525">
    <property type="term" value="F:GTP binding"/>
    <property type="evidence" value="ECO:0007669"/>
    <property type="project" value="UniProtKB-KW"/>
</dbReference>
<dbReference type="GO" id="GO:0005524">
    <property type="term" value="F:ATP binding"/>
    <property type="evidence" value="ECO:0007669"/>
    <property type="project" value="UniProtKB-KW"/>
</dbReference>
<comment type="pathway">
    <text evidence="6">Cofactor biosynthesis; adenosylcobalamin biosynthesis; adenosylcobalamin from cob(II)yrinate a,c-diamide: step 5/7.</text>
</comment>
<evidence type="ECO:0000256" key="12">
    <source>
        <dbReference type="ARBA" id="ARBA00022741"/>
    </source>
</evidence>
<keyword evidence="15" id="KW-0342">GTP-binding</keyword>
<evidence type="ECO:0000256" key="7">
    <source>
        <dbReference type="ARBA" id="ARBA00007490"/>
    </source>
</evidence>
<evidence type="ECO:0000256" key="10">
    <source>
        <dbReference type="ARBA" id="ARBA00022573"/>
    </source>
</evidence>
<evidence type="ECO:0000256" key="14">
    <source>
        <dbReference type="ARBA" id="ARBA00022840"/>
    </source>
</evidence>
<name>A0A9D2JTG0_9FIRM</name>
<protein>
    <recommendedName>
        <fullName evidence="16">Adenosylcobinamide kinase</fullName>
        <ecNumber evidence="8">2.7.1.156</ecNumber>
        <ecNumber evidence="9">2.7.7.62</ecNumber>
    </recommendedName>
    <alternativeName>
        <fullName evidence="17">Adenosylcobinamide-phosphate guanylyltransferase</fullName>
    </alternativeName>
</protein>
<comment type="catalytic activity">
    <reaction evidence="2">
        <text>adenosylcob(III)inamide phosphate + GTP + H(+) = adenosylcob(III)inamide-GDP + diphosphate</text>
        <dbReference type="Rhea" id="RHEA:22712"/>
        <dbReference type="ChEBI" id="CHEBI:15378"/>
        <dbReference type="ChEBI" id="CHEBI:33019"/>
        <dbReference type="ChEBI" id="CHEBI:37565"/>
        <dbReference type="ChEBI" id="CHEBI:58502"/>
        <dbReference type="ChEBI" id="CHEBI:60487"/>
        <dbReference type="EC" id="2.7.7.62"/>
    </reaction>
</comment>
<gene>
    <name evidence="18" type="ORF">H9809_08645</name>
</gene>
<dbReference type="PANTHER" id="PTHR34848:SF1">
    <property type="entry name" value="BIFUNCTIONAL ADENOSYLCOBALAMIN BIOSYNTHESIS PROTEIN COBU"/>
    <property type="match status" value="1"/>
</dbReference>
<evidence type="ECO:0000256" key="17">
    <source>
        <dbReference type="ARBA" id="ARBA00030571"/>
    </source>
</evidence>
<comment type="pathway">
    <text evidence="5">Cofactor biosynthesis; adenosylcobalamin biosynthesis; adenosylcobalamin from cob(II)yrinate a,c-diamide: step 6/7.</text>
</comment>
<dbReference type="PANTHER" id="PTHR34848">
    <property type="match status" value="1"/>
</dbReference>
<keyword evidence="12" id="KW-0547">Nucleotide-binding</keyword>
<evidence type="ECO:0000256" key="16">
    <source>
        <dbReference type="ARBA" id="ARBA00029570"/>
    </source>
</evidence>
<keyword evidence="11" id="KW-0808">Transferase</keyword>
<evidence type="ECO:0000256" key="4">
    <source>
        <dbReference type="ARBA" id="ARBA00003889"/>
    </source>
</evidence>
<dbReference type="EC" id="2.7.1.156" evidence="8"/>
<comment type="similarity">
    <text evidence="7">Belongs to the CobU/CobP family.</text>
</comment>
<keyword evidence="18" id="KW-0548">Nucleotidyltransferase</keyword>
<evidence type="ECO:0000256" key="8">
    <source>
        <dbReference type="ARBA" id="ARBA00012016"/>
    </source>
</evidence>
<dbReference type="AlphaFoldDB" id="A0A9D2JTG0"/>
<comment type="catalytic activity">
    <reaction evidence="1">
        <text>adenosylcob(III)inamide + ATP = adenosylcob(III)inamide phosphate + ADP + H(+)</text>
        <dbReference type="Rhea" id="RHEA:15769"/>
        <dbReference type="ChEBI" id="CHEBI:2480"/>
        <dbReference type="ChEBI" id="CHEBI:15378"/>
        <dbReference type="ChEBI" id="CHEBI:30616"/>
        <dbReference type="ChEBI" id="CHEBI:58502"/>
        <dbReference type="ChEBI" id="CHEBI:456216"/>
        <dbReference type="EC" id="2.7.1.156"/>
    </reaction>
</comment>
<proteinExistence type="inferred from homology"/>
<accession>A0A9D2JTG0</accession>
<evidence type="ECO:0000256" key="3">
    <source>
        <dbReference type="ARBA" id="ARBA00001522"/>
    </source>
</evidence>
<dbReference type="GO" id="GO:0043752">
    <property type="term" value="F:adenosylcobinamide kinase activity"/>
    <property type="evidence" value="ECO:0007669"/>
    <property type="project" value="UniProtKB-EC"/>
</dbReference>
<evidence type="ECO:0000256" key="9">
    <source>
        <dbReference type="ARBA" id="ARBA00012523"/>
    </source>
</evidence>
<sequence length="128" mass="14558">MKLIIGGAFQGKKDYVKTRFGIKEQQMKDGADAAYEDIFQAPCLYHFHEWVKKALKENWDLENLEEKLMERNPGILVISNELGYGVVPVEAFDRKYRECTGRLCTALAKKSDEVIRVVCGIGMVIKNG</sequence>
<evidence type="ECO:0000256" key="5">
    <source>
        <dbReference type="ARBA" id="ARBA00004692"/>
    </source>
</evidence>
<evidence type="ECO:0000256" key="2">
    <source>
        <dbReference type="ARBA" id="ARBA00000711"/>
    </source>
</evidence>
<evidence type="ECO:0000256" key="15">
    <source>
        <dbReference type="ARBA" id="ARBA00023134"/>
    </source>
</evidence>
<dbReference type="InterPro" id="IPR027417">
    <property type="entry name" value="P-loop_NTPase"/>
</dbReference>
<keyword evidence="14" id="KW-0067">ATP-binding</keyword>
<dbReference type="Pfam" id="PF02283">
    <property type="entry name" value="CobU"/>
    <property type="match status" value="1"/>
</dbReference>
<evidence type="ECO:0000256" key="1">
    <source>
        <dbReference type="ARBA" id="ARBA00000312"/>
    </source>
</evidence>
<evidence type="ECO:0000313" key="19">
    <source>
        <dbReference type="Proteomes" id="UP000824056"/>
    </source>
</evidence>
<dbReference type="Proteomes" id="UP000824056">
    <property type="component" value="Unassembled WGS sequence"/>
</dbReference>
<reference evidence="18" key="1">
    <citation type="journal article" date="2021" name="PeerJ">
        <title>Extensive microbial diversity within the chicken gut microbiome revealed by metagenomics and culture.</title>
        <authorList>
            <person name="Gilroy R."/>
            <person name="Ravi A."/>
            <person name="Getino M."/>
            <person name="Pursley I."/>
            <person name="Horton D.L."/>
            <person name="Alikhan N.F."/>
            <person name="Baker D."/>
            <person name="Gharbi K."/>
            <person name="Hall N."/>
            <person name="Watson M."/>
            <person name="Adriaenssens E.M."/>
            <person name="Foster-Nyarko E."/>
            <person name="Jarju S."/>
            <person name="Secka A."/>
            <person name="Antonio M."/>
            <person name="Oren A."/>
            <person name="Chaudhuri R.R."/>
            <person name="La Ragione R."/>
            <person name="Hildebrand F."/>
            <person name="Pallen M.J."/>
        </authorList>
    </citation>
    <scope>NUCLEOTIDE SEQUENCE</scope>
    <source>
        <strain evidence="18">1068</strain>
    </source>
</reference>
<evidence type="ECO:0000256" key="11">
    <source>
        <dbReference type="ARBA" id="ARBA00022679"/>
    </source>
</evidence>
<reference evidence="18" key="2">
    <citation type="submission" date="2021-04" db="EMBL/GenBank/DDBJ databases">
        <authorList>
            <person name="Gilroy R."/>
        </authorList>
    </citation>
    <scope>NUCLEOTIDE SEQUENCE</scope>
    <source>
        <strain evidence="18">1068</strain>
    </source>
</reference>
<dbReference type="SUPFAM" id="SSF52540">
    <property type="entry name" value="P-loop containing nucleoside triphosphate hydrolases"/>
    <property type="match status" value="1"/>
</dbReference>
<keyword evidence="10" id="KW-0169">Cobalamin biosynthesis</keyword>
<evidence type="ECO:0000313" key="18">
    <source>
        <dbReference type="EMBL" id="HIZ65947.1"/>
    </source>
</evidence>